<dbReference type="PROSITE" id="PS51257">
    <property type="entry name" value="PROKAR_LIPOPROTEIN"/>
    <property type="match status" value="1"/>
</dbReference>
<organism evidence="2 3">
    <name type="scientific">Arcobacter roscoffensis</name>
    <dbReference type="NCBI Taxonomy" id="2961520"/>
    <lineage>
        <taxon>Bacteria</taxon>
        <taxon>Pseudomonadati</taxon>
        <taxon>Campylobacterota</taxon>
        <taxon>Epsilonproteobacteria</taxon>
        <taxon>Campylobacterales</taxon>
        <taxon>Arcobacteraceae</taxon>
        <taxon>Arcobacter</taxon>
    </lineage>
</organism>
<dbReference type="RefSeq" id="WP_254577837.1">
    <property type="nucleotide sequence ID" value="NZ_CP100595.1"/>
</dbReference>
<gene>
    <name evidence="2" type="ORF">NJU99_06100</name>
</gene>
<evidence type="ECO:0000313" key="2">
    <source>
        <dbReference type="EMBL" id="UTJ07663.1"/>
    </source>
</evidence>
<dbReference type="Gene3D" id="3.40.30.10">
    <property type="entry name" value="Glutaredoxin"/>
    <property type="match status" value="1"/>
</dbReference>
<feature type="domain" description="Thioredoxin" evidence="1">
    <location>
        <begin position="40"/>
        <end position="190"/>
    </location>
</feature>
<dbReference type="InterPro" id="IPR050553">
    <property type="entry name" value="Thioredoxin_ResA/DsbE_sf"/>
</dbReference>
<dbReference type="EMBL" id="CP100595">
    <property type="protein sequence ID" value="UTJ07663.1"/>
    <property type="molecule type" value="Genomic_DNA"/>
</dbReference>
<evidence type="ECO:0000259" key="1">
    <source>
        <dbReference type="PROSITE" id="PS51352"/>
    </source>
</evidence>
<evidence type="ECO:0000313" key="3">
    <source>
        <dbReference type="Proteomes" id="UP001060012"/>
    </source>
</evidence>
<proteinExistence type="predicted"/>
<accession>A0ABY5E945</accession>
<dbReference type="SUPFAM" id="SSF52833">
    <property type="entry name" value="Thioredoxin-like"/>
    <property type="match status" value="1"/>
</dbReference>
<dbReference type="PANTHER" id="PTHR42852:SF13">
    <property type="entry name" value="PROTEIN DIPZ"/>
    <property type="match status" value="1"/>
</dbReference>
<dbReference type="InterPro" id="IPR013740">
    <property type="entry name" value="Redoxin"/>
</dbReference>
<dbReference type="Pfam" id="PF08534">
    <property type="entry name" value="Redoxin"/>
    <property type="match status" value="1"/>
</dbReference>
<dbReference type="Proteomes" id="UP001060012">
    <property type="component" value="Chromosome"/>
</dbReference>
<dbReference type="InterPro" id="IPR013766">
    <property type="entry name" value="Thioredoxin_domain"/>
</dbReference>
<reference evidence="2" key="1">
    <citation type="submission" date="2022-07" db="EMBL/GenBank/DDBJ databases">
        <title>Arcobacter roscoffensis sp. nov., a marine bacterium isolated from coastal seawater collected from Roscoff, France.</title>
        <authorList>
            <person name="Pascual J."/>
            <person name="Lepeaux C."/>
            <person name="Methner A."/>
            <person name="Overmann J."/>
        </authorList>
    </citation>
    <scope>NUCLEOTIDE SEQUENCE</scope>
    <source>
        <strain evidence="2">ARW1-2F2</strain>
    </source>
</reference>
<dbReference type="CDD" id="cd02966">
    <property type="entry name" value="TlpA_like_family"/>
    <property type="match status" value="1"/>
</dbReference>
<dbReference type="PROSITE" id="PS51352">
    <property type="entry name" value="THIOREDOXIN_2"/>
    <property type="match status" value="1"/>
</dbReference>
<protein>
    <submittedName>
        <fullName evidence="2">TlpA family protein disulfide reductase</fullName>
    </submittedName>
</protein>
<name>A0ABY5E945_9BACT</name>
<sequence length="191" mass="21712">MKKNFLIAGAITSLLLFTGCDTKSSIDESMVAKPTKDKKVGENFDSKEFKLTTVDGKTIEARTTLTGIDFKDYKGKVVLVDIFATWCPPCIKGLPDMNKLKEKYDGKFEIISVLFQDNKTIEEMQAFKKEHNIKYPIAIGDVNAKFAKELGEVTKVPEYYLYDKDGNYIKKFVGETDKSLFERYIDKAINN</sequence>
<dbReference type="PANTHER" id="PTHR42852">
    <property type="entry name" value="THIOL:DISULFIDE INTERCHANGE PROTEIN DSBE"/>
    <property type="match status" value="1"/>
</dbReference>
<dbReference type="InterPro" id="IPR036249">
    <property type="entry name" value="Thioredoxin-like_sf"/>
</dbReference>
<keyword evidence="3" id="KW-1185">Reference proteome</keyword>